<feature type="signal peptide" evidence="4">
    <location>
        <begin position="1"/>
        <end position="27"/>
    </location>
</feature>
<dbReference type="Proteomes" id="UP000694864">
    <property type="component" value="Chromosome 3"/>
</dbReference>
<dbReference type="InterPro" id="IPR035513">
    <property type="entry name" value="Invertase/methylesterase_inhib"/>
</dbReference>
<dbReference type="InterPro" id="IPR006501">
    <property type="entry name" value="Pectinesterase_inhib_dom"/>
</dbReference>
<dbReference type="Pfam" id="PF04043">
    <property type="entry name" value="PMEI"/>
    <property type="match status" value="1"/>
</dbReference>
<reference evidence="6" key="1">
    <citation type="journal article" date="2014" name="Nat. Commun.">
        <title>The emerging biofuel crop Camelina sativa retains a highly undifferentiated hexaploid genome structure.</title>
        <authorList>
            <person name="Kagale S."/>
            <person name="Koh C."/>
            <person name="Nixon J."/>
            <person name="Bollina V."/>
            <person name="Clarke W.E."/>
            <person name="Tuteja R."/>
            <person name="Spillane C."/>
            <person name="Robinson S.J."/>
            <person name="Links M.G."/>
            <person name="Clarke C."/>
            <person name="Higgins E.E."/>
            <person name="Huebert T."/>
            <person name="Sharpe A.G."/>
            <person name="Parkin I.A."/>
        </authorList>
    </citation>
    <scope>NUCLEOTIDE SEQUENCE [LARGE SCALE GENOMIC DNA]</scope>
    <source>
        <strain evidence="6">cv. DH55</strain>
    </source>
</reference>
<organism evidence="6 7">
    <name type="scientific">Camelina sativa</name>
    <name type="common">False flax</name>
    <name type="synonym">Myagrum sativum</name>
    <dbReference type="NCBI Taxonomy" id="90675"/>
    <lineage>
        <taxon>Eukaryota</taxon>
        <taxon>Viridiplantae</taxon>
        <taxon>Streptophyta</taxon>
        <taxon>Embryophyta</taxon>
        <taxon>Tracheophyta</taxon>
        <taxon>Spermatophyta</taxon>
        <taxon>Magnoliopsida</taxon>
        <taxon>eudicotyledons</taxon>
        <taxon>Gunneridae</taxon>
        <taxon>Pentapetalae</taxon>
        <taxon>rosids</taxon>
        <taxon>malvids</taxon>
        <taxon>Brassicales</taxon>
        <taxon>Brassicaceae</taxon>
        <taxon>Camelineae</taxon>
        <taxon>Camelina</taxon>
    </lineage>
</organism>
<evidence type="ECO:0000256" key="3">
    <source>
        <dbReference type="ARBA" id="ARBA00038471"/>
    </source>
</evidence>
<dbReference type="GeneID" id="104771341"/>
<dbReference type="InterPro" id="IPR034086">
    <property type="entry name" value="PMEI_plant"/>
</dbReference>
<feature type="chain" id="PRO_5047039931" evidence="4">
    <location>
        <begin position="28"/>
        <end position="193"/>
    </location>
</feature>
<evidence type="ECO:0000313" key="7">
    <source>
        <dbReference type="RefSeq" id="XP_010494163.1"/>
    </source>
</evidence>
<sequence length="193" mass="22282">MVTFYNKKNSLALLVVLLFLFVSSSYAKFSMMVTKSQIDTICTIKRINSSFCFEIFKANPEIARLNYSDLIKFLINYQAQYISDTLKFFKLSGGSSTDISSKYHVCVELYEYDFKERDNSLRYLAAKDYVSLNIWVGGTMTDAETCIDDLSTMKPIPQFFMKRSDTIGDMSSIILVVLECFLKEKKDRCYLNL</sequence>
<evidence type="ECO:0000313" key="6">
    <source>
        <dbReference type="Proteomes" id="UP000694864"/>
    </source>
</evidence>
<keyword evidence="6" id="KW-1185">Reference proteome</keyword>
<dbReference type="SUPFAM" id="SSF101148">
    <property type="entry name" value="Plant invertase/pectin methylesterase inhibitor"/>
    <property type="match status" value="1"/>
</dbReference>
<evidence type="ECO:0000259" key="5">
    <source>
        <dbReference type="SMART" id="SM00856"/>
    </source>
</evidence>
<evidence type="ECO:0000256" key="1">
    <source>
        <dbReference type="ARBA" id="ARBA00022729"/>
    </source>
</evidence>
<dbReference type="InterPro" id="IPR052421">
    <property type="entry name" value="PCW_Enzyme_Inhibitor"/>
</dbReference>
<gene>
    <name evidence="7" type="primary">LOC104771341</name>
</gene>
<dbReference type="SMART" id="SM00856">
    <property type="entry name" value="PMEI"/>
    <property type="match status" value="1"/>
</dbReference>
<dbReference type="NCBIfam" id="TIGR01614">
    <property type="entry name" value="PME_inhib"/>
    <property type="match status" value="1"/>
</dbReference>
<dbReference type="PANTHER" id="PTHR36710:SF17">
    <property type="entry name" value="PLANT INVERTASE_PECTIN METHYLESTERASE INHIBITOR SUPERFAMILY PROTEIN"/>
    <property type="match status" value="1"/>
</dbReference>
<keyword evidence="1 4" id="KW-0732">Signal</keyword>
<proteinExistence type="inferred from homology"/>
<dbReference type="PANTHER" id="PTHR36710">
    <property type="entry name" value="PECTINESTERASE INHIBITOR-LIKE"/>
    <property type="match status" value="1"/>
</dbReference>
<reference evidence="7" key="2">
    <citation type="submission" date="2025-08" db="UniProtKB">
        <authorList>
            <consortium name="RefSeq"/>
        </authorList>
    </citation>
    <scope>IDENTIFICATION</scope>
    <source>
        <tissue evidence="7">Leaf</tissue>
    </source>
</reference>
<feature type="domain" description="Pectinesterase inhibitor" evidence="5">
    <location>
        <begin position="33"/>
        <end position="177"/>
    </location>
</feature>
<protein>
    <submittedName>
        <fullName evidence="7">Pectinesterase inhibitor 1-like</fullName>
    </submittedName>
</protein>
<evidence type="ECO:0000256" key="4">
    <source>
        <dbReference type="SAM" id="SignalP"/>
    </source>
</evidence>
<name>A0ABM0Y1S2_CAMSA</name>
<dbReference type="CDD" id="cd15797">
    <property type="entry name" value="PMEI"/>
    <property type="match status" value="1"/>
</dbReference>
<dbReference type="RefSeq" id="XP_010494163.1">
    <property type="nucleotide sequence ID" value="XM_010495861.1"/>
</dbReference>
<evidence type="ECO:0000256" key="2">
    <source>
        <dbReference type="ARBA" id="ARBA00023157"/>
    </source>
</evidence>
<accession>A0ABM0Y1S2</accession>
<keyword evidence="2" id="KW-1015">Disulfide bond</keyword>
<dbReference type="Gene3D" id="1.20.140.40">
    <property type="entry name" value="Invertase/pectin methylesterase inhibitor family protein"/>
    <property type="match status" value="1"/>
</dbReference>
<comment type="similarity">
    <text evidence="3">Belongs to the PMEI family.</text>
</comment>